<accession>A0A0B8NT82</accession>
<proteinExistence type="predicted"/>
<keyword evidence="2" id="KW-1185">Reference proteome</keyword>
<reference evidence="1 2" key="2">
    <citation type="submission" date="2015-01" db="EMBL/GenBank/DDBJ databases">
        <authorList>
            <consortium name="NBRP consortium"/>
            <person name="Sawabe T."/>
            <person name="Meirelles P."/>
            <person name="Feng G."/>
            <person name="Sayaka M."/>
            <person name="Hattori M."/>
            <person name="Ohkuma M."/>
        </authorList>
    </citation>
    <scope>NUCLEOTIDE SEQUENCE [LARGE SCALE GENOMIC DNA]</scope>
    <source>
        <strain evidence="2">JCM 19231</strain>
    </source>
</reference>
<reference evidence="1 2" key="1">
    <citation type="submission" date="2015-01" db="EMBL/GenBank/DDBJ databases">
        <title>Vibrio sp. C1 JCM 19231 whole genome shotgun sequence.</title>
        <authorList>
            <person name="Sawabe T."/>
            <person name="Meirelles P."/>
            <person name="Feng G."/>
            <person name="Sayaka M."/>
            <person name="Hattori M."/>
            <person name="Ohkuma M."/>
        </authorList>
    </citation>
    <scope>NUCLEOTIDE SEQUENCE [LARGE SCALE GENOMIC DNA]</scope>
    <source>
        <strain evidence="2">JCM 19231</strain>
    </source>
</reference>
<evidence type="ECO:0000313" key="2">
    <source>
        <dbReference type="Proteomes" id="UP000031671"/>
    </source>
</evidence>
<sequence>MDAFSLLVLLSKLSEYLAQLQEGISVFNVLIDIKAQC</sequence>
<dbReference type="AlphaFoldDB" id="A0A0B8NT82"/>
<comment type="caution">
    <text evidence="1">The sequence shown here is derived from an EMBL/GenBank/DDBJ whole genome shotgun (WGS) entry which is preliminary data.</text>
</comment>
<organism evidence="1 2">
    <name type="scientific">Vibrio ishigakensis</name>
    <dbReference type="NCBI Taxonomy" id="1481914"/>
    <lineage>
        <taxon>Bacteria</taxon>
        <taxon>Pseudomonadati</taxon>
        <taxon>Pseudomonadota</taxon>
        <taxon>Gammaproteobacteria</taxon>
        <taxon>Vibrionales</taxon>
        <taxon>Vibrionaceae</taxon>
        <taxon>Vibrio</taxon>
    </lineage>
</organism>
<name>A0A0B8NT82_9VIBR</name>
<gene>
    <name evidence="1" type="ORF">JCM19231_2232</name>
</gene>
<dbReference type="Proteomes" id="UP000031671">
    <property type="component" value="Unassembled WGS sequence"/>
</dbReference>
<dbReference type="EMBL" id="BBRZ01000003">
    <property type="protein sequence ID" value="GAM54343.1"/>
    <property type="molecule type" value="Genomic_DNA"/>
</dbReference>
<evidence type="ECO:0000313" key="1">
    <source>
        <dbReference type="EMBL" id="GAM54343.1"/>
    </source>
</evidence>
<protein>
    <submittedName>
        <fullName evidence="1">Uncharacterized protein</fullName>
    </submittedName>
</protein>